<proteinExistence type="predicted"/>
<dbReference type="GO" id="GO:0004842">
    <property type="term" value="F:ubiquitin-protein transferase activity"/>
    <property type="evidence" value="ECO:0007669"/>
    <property type="project" value="TreeGrafter"/>
</dbReference>
<evidence type="ECO:0000256" key="3">
    <source>
        <dbReference type="PROSITE-ProRule" id="PRU00023"/>
    </source>
</evidence>
<feature type="repeat" description="ANK" evidence="3">
    <location>
        <begin position="117"/>
        <end position="139"/>
    </location>
</feature>
<dbReference type="Proteomes" id="UP000326799">
    <property type="component" value="Unassembled WGS sequence"/>
</dbReference>
<gene>
    <name evidence="4" type="ORF">BDV33DRAFT_211176</name>
</gene>
<dbReference type="Gene3D" id="1.25.40.20">
    <property type="entry name" value="Ankyrin repeat-containing domain"/>
    <property type="match status" value="2"/>
</dbReference>
<keyword evidence="2 3" id="KW-0040">ANK repeat</keyword>
<keyword evidence="1" id="KW-0677">Repeat</keyword>
<evidence type="ECO:0000256" key="2">
    <source>
        <dbReference type="ARBA" id="ARBA00023043"/>
    </source>
</evidence>
<evidence type="ECO:0000256" key="1">
    <source>
        <dbReference type="ARBA" id="ARBA00022737"/>
    </source>
</evidence>
<dbReference type="SUPFAM" id="SSF48403">
    <property type="entry name" value="Ankyrin repeat"/>
    <property type="match status" value="1"/>
</dbReference>
<protein>
    <submittedName>
        <fullName evidence="4">Ankyrin repeat-containing domain protein</fullName>
    </submittedName>
</protein>
<dbReference type="EMBL" id="ML734192">
    <property type="protein sequence ID" value="KAB8212621.1"/>
    <property type="molecule type" value="Genomic_DNA"/>
</dbReference>
<reference evidence="4 5" key="1">
    <citation type="submission" date="2019-04" db="EMBL/GenBank/DDBJ databases">
        <title>Fungal friends and foes A comparative genomics study of 23 Aspergillus species from section Flavi.</title>
        <authorList>
            <consortium name="DOE Joint Genome Institute"/>
            <person name="Kjaerbolling I."/>
            <person name="Vesth T.C."/>
            <person name="Frisvad J.C."/>
            <person name="Nybo J.L."/>
            <person name="Theobald S."/>
            <person name="Kildgaard S."/>
            <person name="Petersen T.I."/>
            <person name="Kuo A."/>
            <person name="Sato A."/>
            <person name="Lyhne E.K."/>
            <person name="Kogle M.E."/>
            <person name="Wiebenga A."/>
            <person name="Kun R.S."/>
            <person name="Lubbers R.J."/>
            <person name="Makela M.R."/>
            <person name="Barry K."/>
            <person name="Chovatia M."/>
            <person name="Clum A."/>
            <person name="Daum C."/>
            <person name="Haridas S."/>
            <person name="He G."/>
            <person name="LaButti K."/>
            <person name="Lipzen A."/>
            <person name="Mondo S."/>
            <person name="Pangilinan J."/>
            <person name="Riley R."/>
            <person name="Salamov A."/>
            <person name="Simmons B.A."/>
            <person name="Magnuson J.K."/>
            <person name="Henrissat B."/>
            <person name="Mortensen U.H."/>
            <person name="Larsen T.O."/>
            <person name="De vries R.P."/>
            <person name="Grigoriev I.V."/>
            <person name="Machida M."/>
            <person name="Baker S.E."/>
            <person name="Andersen M.R."/>
        </authorList>
    </citation>
    <scope>NUCLEOTIDE SEQUENCE [LARGE SCALE GENOMIC DNA]</scope>
    <source>
        <strain evidence="4 5">CBS 126849</strain>
    </source>
</reference>
<dbReference type="PANTHER" id="PTHR24171:SF8">
    <property type="entry name" value="BRCA1-ASSOCIATED RING DOMAIN PROTEIN 1"/>
    <property type="match status" value="1"/>
</dbReference>
<sequence length="270" mass="30761">MNLLDLPLEIILSVAERLDSSYDTIMFARTTKVLYKTLLSVVYKLNVRLENSCLLHWAAMTNNQQMTEQLANQFHADVNAKFKSSTPLIYAAAWGSTSIVEFLLRQQGISLSTEDLHGRTALWYAAWKGHVDIVDLLLQDPRTNPNCQDAKHGWTPLVAAIKQRHVDIVRNHLEIACASINTRDRKRWTPIFYAIDSRQMDIVRLLLANPAINLGVRNRKRETPLIFAASRGIVSIVEALLEHPRNGSELHDAYGRSALWLMWTEPRPLI</sequence>
<dbReference type="PROSITE" id="PS50297">
    <property type="entry name" value="ANK_REP_REGION"/>
    <property type="match status" value="1"/>
</dbReference>
<organism evidence="4 5">
    <name type="scientific">Aspergillus novoparasiticus</name>
    <dbReference type="NCBI Taxonomy" id="986946"/>
    <lineage>
        <taxon>Eukaryota</taxon>
        <taxon>Fungi</taxon>
        <taxon>Dikarya</taxon>
        <taxon>Ascomycota</taxon>
        <taxon>Pezizomycotina</taxon>
        <taxon>Eurotiomycetes</taxon>
        <taxon>Eurotiomycetidae</taxon>
        <taxon>Eurotiales</taxon>
        <taxon>Aspergillaceae</taxon>
        <taxon>Aspergillus</taxon>
        <taxon>Aspergillus subgen. Circumdati</taxon>
    </lineage>
</organism>
<dbReference type="Pfam" id="PF13637">
    <property type="entry name" value="Ank_4"/>
    <property type="match status" value="1"/>
</dbReference>
<dbReference type="Pfam" id="PF12796">
    <property type="entry name" value="Ank_2"/>
    <property type="match status" value="1"/>
</dbReference>
<keyword evidence="5" id="KW-1185">Reference proteome</keyword>
<evidence type="ECO:0000313" key="4">
    <source>
        <dbReference type="EMBL" id="KAB8212621.1"/>
    </source>
</evidence>
<name>A0A5N6E4Y9_9EURO</name>
<dbReference type="AlphaFoldDB" id="A0A5N6E4Y9"/>
<dbReference type="SMART" id="SM00248">
    <property type="entry name" value="ANK"/>
    <property type="match status" value="6"/>
</dbReference>
<dbReference type="InterPro" id="IPR002110">
    <property type="entry name" value="Ankyrin_rpt"/>
</dbReference>
<dbReference type="InterPro" id="IPR036770">
    <property type="entry name" value="Ankyrin_rpt-contain_sf"/>
</dbReference>
<evidence type="ECO:0000313" key="5">
    <source>
        <dbReference type="Proteomes" id="UP000326799"/>
    </source>
</evidence>
<dbReference type="PANTHER" id="PTHR24171">
    <property type="entry name" value="ANKYRIN REPEAT DOMAIN-CONTAINING PROTEIN 39-RELATED"/>
    <property type="match status" value="1"/>
</dbReference>
<accession>A0A5N6E4Y9</accession>
<dbReference type="GO" id="GO:0085020">
    <property type="term" value="P:protein K6-linked ubiquitination"/>
    <property type="evidence" value="ECO:0007669"/>
    <property type="project" value="TreeGrafter"/>
</dbReference>
<dbReference type="PROSITE" id="PS50088">
    <property type="entry name" value="ANK_REPEAT"/>
    <property type="match status" value="1"/>
</dbReference>
<dbReference type="Pfam" id="PF00023">
    <property type="entry name" value="Ank"/>
    <property type="match status" value="1"/>
</dbReference>